<dbReference type="EMBL" id="JAJEKE010000007">
    <property type="protein sequence ID" value="MCQ1529731.1"/>
    <property type="molecule type" value="Genomic_DNA"/>
</dbReference>
<dbReference type="HAMAP" id="MF_00693">
    <property type="entry name" value="Transcrip_reg_TACO1"/>
    <property type="match status" value="1"/>
</dbReference>
<evidence type="ECO:0000256" key="4">
    <source>
        <dbReference type="ARBA" id="ARBA00023125"/>
    </source>
</evidence>
<accession>A0ABT1NHD4</accession>
<evidence type="ECO:0000313" key="9">
    <source>
        <dbReference type="EMBL" id="MCQ1529731.1"/>
    </source>
</evidence>
<comment type="similarity">
    <text evidence="1 6">Belongs to the TACO1 family.</text>
</comment>
<dbReference type="RefSeq" id="WP_255227253.1">
    <property type="nucleotide sequence ID" value="NZ_JAJEKE010000007.1"/>
</dbReference>
<dbReference type="Gene3D" id="3.30.70.980">
    <property type="match status" value="2"/>
</dbReference>
<dbReference type="NCBIfam" id="NF001030">
    <property type="entry name" value="PRK00110.1"/>
    <property type="match status" value="1"/>
</dbReference>
<keyword evidence="10" id="KW-1185">Reference proteome</keyword>
<keyword evidence="5 6" id="KW-0804">Transcription</keyword>
<evidence type="ECO:0000256" key="6">
    <source>
        <dbReference type="HAMAP-Rule" id="MF_00693"/>
    </source>
</evidence>
<evidence type="ECO:0000256" key="3">
    <source>
        <dbReference type="ARBA" id="ARBA00023015"/>
    </source>
</evidence>
<dbReference type="NCBIfam" id="NF009044">
    <property type="entry name" value="PRK12378.1"/>
    <property type="match status" value="1"/>
</dbReference>
<feature type="domain" description="TACO1/YebC-like second and third" evidence="7">
    <location>
        <begin position="81"/>
        <end position="238"/>
    </location>
</feature>
<comment type="caution">
    <text evidence="9">The sequence shown here is derived from an EMBL/GenBank/DDBJ whole genome shotgun (WGS) entry which is preliminary data.</text>
</comment>
<dbReference type="InterPro" id="IPR048300">
    <property type="entry name" value="TACO1_YebC-like_2nd/3rd_dom"/>
</dbReference>
<gene>
    <name evidence="9" type="ORF">LJD61_09260</name>
</gene>
<proteinExistence type="inferred from homology"/>
<keyword evidence="3 6" id="KW-0805">Transcription regulation</keyword>
<organism evidence="9 10">
    <name type="scientific">Lutispora saccharofermentans</name>
    <dbReference type="NCBI Taxonomy" id="3024236"/>
    <lineage>
        <taxon>Bacteria</taxon>
        <taxon>Bacillati</taxon>
        <taxon>Bacillota</taxon>
        <taxon>Clostridia</taxon>
        <taxon>Lutisporales</taxon>
        <taxon>Lutisporaceae</taxon>
        <taxon>Lutispora</taxon>
    </lineage>
</organism>
<dbReference type="InterPro" id="IPR049083">
    <property type="entry name" value="TACO1_YebC_N"/>
</dbReference>
<evidence type="ECO:0000256" key="1">
    <source>
        <dbReference type="ARBA" id="ARBA00008724"/>
    </source>
</evidence>
<dbReference type="GO" id="GO:0003677">
    <property type="term" value="F:DNA binding"/>
    <property type="evidence" value="ECO:0007669"/>
    <property type="project" value="UniProtKB-KW"/>
</dbReference>
<evidence type="ECO:0000259" key="8">
    <source>
        <dbReference type="Pfam" id="PF20772"/>
    </source>
</evidence>
<dbReference type="InterPro" id="IPR029072">
    <property type="entry name" value="YebC-like"/>
</dbReference>
<dbReference type="SUPFAM" id="SSF75625">
    <property type="entry name" value="YebC-like"/>
    <property type="match status" value="1"/>
</dbReference>
<dbReference type="NCBIfam" id="TIGR01033">
    <property type="entry name" value="YebC/PmpR family DNA-binding transcriptional regulator"/>
    <property type="match status" value="1"/>
</dbReference>
<evidence type="ECO:0000256" key="2">
    <source>
        <dbReference type="ARBA" id="ARBA00022490"/>
    </source>
</evidence>
<keyword evidence="4 6" id="KW-0238">DNA-binding</keyword>
<sequence length="244" mass="26609">MSGHSKWANIKHKKGKADAARGKIFTKLGKEISIAAKAGADPDSNGKLRDVIAKAKSCNMPNDTINRAIKRGSGELGDVNYEEIIYEGYASGGVAVIVNTLTENRNRTAGDVRHIFDKNGGSMGSTGCVGWMFDKKGLIIVERLDSIDEEELMMKALEAGAEDFSAEEDSYEIITDPAAFSDVRLQLEKGGVPMVSAEVTMIPQNTVSVTDSEDIKKINKMLDMFDDNDDVQDVYHNAELPDEE</sequence>
<dbReference type="Pfam" id="PF01709">
    <property type="entry name" value="Transcrip_reg"/>
    <property type="match status" value="1"/>
</dbReference>
<evidence type="ECO:0000259" key="7">
    <source>
        <dbReference type="Pfam" id="PF01709"/>
    </source>
</evidence>
<protein>
    <recommendedName>
        <fullName evidence="6">Probable transcriptional regulatory protein LJD61_09260</fullName>
    </recommendedName>
</protein>
<feature type="domain" description="TACO1/YebC-like N-terminal" evidence="8">
    <location>
        <begin position="5"/>
        <end position="75"/>
    </location>
</feature>
<dbReference type="InterPro" id="IPR002876">
    <property type="entry name" value="Transcrip_reg_TACO1-like"/>
</dbReference>
<comment type="subcellular location">
    <subcellularLocation>
        <location evidence="6">Cytoplasm</location>
    </subcellularLocation>
</comment>
<dbReference type="InterPro" id="IPR026564">
    <property type="entry name" value="Transcrip_reg_TACO1-like_dom3"/>
</dbReference>
<dbReference type="InterPro" id="IPR017856">
    <property type="entry name" value="Integrase-like_N"/>
</dbReference>
<name>A0ABT1NHD4_9FIRM</name>
<reference evidence="9 10" key="1">
    <citation type="submission" date="2021-10" db="EMBL/GenBank/DDBJ databases">
        <title>Lutispora strain m25 sp. nov., a thermophilic, non-spore-forming bacterium isolated from a lab-scale methanogenic bioreactor digesting anaerobic sludge.</title>
        <authorList>
            <person name="El Houari A."/>
            <person name="Mcdonald J."/>
        </authorList>
    </citation>
    <scope>NUCLEOTIDE SEQUENCE [LARGE SCALE GENOMIC DNA]</scope>
    <source>
        <strain evidence="10">m25</strain>
    </source>
</reference>
<dbReference type="PANTHER" id="PTHR12532">
    <property type="entry name" value="TRANSLATIONAL ACTIVATOR OF CYTOCHROME C OXIDASE 1"/>
    <property type="match status" value="1"/>
</dbReference>
<evidence type="ECO:0000313" key="10">
    <source>
        <dbReference type="Proteomes" id="UP001651880"/>
    </source>
</evidence>
<dbReference type="Pfam" id="PF20772">
    <property type="entry name" value="TACO1_YebC_N"/>
    <property type="match status" value="1"/>
</dbReference>
<evidence type="ECO:0000256" key="5">
    <source>
        <dbReference type="ARBA" id="ARBA00023163"/>
    </source>
</evidence>
<dbReference type="PANTHER" id="PTHR12532:SF6">
    <property type="entry name" value="TRANSCRIPTIONAL REGULATORY PROTEIN YEBC-RELATED"/>
    <property type="match status" value="1"/>
</dbReference>
<dbReference type="Proteomes" id="UP001651880">
    <property type="component" value="Unassembled WGS sequence"/>
</dbReference>
<keyword evidence="2 6" id="KW-0963">Cytoplasm</keyword>
<dbReference type="Gene3D" id="1.10.10.200">
    <property type="match status" value="1"/>
</dbReference>